<dbReference type="RefSeq" id="WP_269337624.1">
    <property type="nucleotide sequence ID" value="NZ_JBFSSG010000001.1"/>
</dbReference>
<organism evidence="1 2">
    <name type="scientific">Vibrio pomeroyi</name>
    <dbReference type="NCBI Taxonomy" id="198832"/>
    <lineage>
        <taxon>Bacteria</taxon>
        <taxon>Pseudomonadati</taxon>
        <taxon>Pseudomonadota</taxon>
        <taxon>Gammaproteobacteria</taxon>
        <taxon>Vibrionales</taxon>
        <taxon>Vibrionaceae</taxon>
        <taxon>Vibrio</taxon>
    </lineage>
</organism>
<dbReference type="InterPro" id="IPR019621">
    <property type="entry name" value="DUF2491"/>
</dbReference>
<reference evidence="1 2" key="1">
    <citation type="journal article" date="2024" name="ISME J.">
        <title>Tailless and filamentous prophages are predominant in marine Vibrio.</title>
        <authorList>
            <person name="Steensen K."/>
            <person name="Seneca J."/>
            <person name="Bartlau N."/>
            <person name="Yu X.A."/>
            <person name="Hussain F.A."/>
            <person name="Polz M.F."/>
        </authorList>
    </citation>
    <scope>NUCLEOTIDE SEQUENCE [LARGE SCALE GENOMIC DNA]</scope>
    <source>
        <strain evidence="1 2">10N.239.312.F12</strain>
    </source>
</reference>
<sequence>MISKVWLALKGILGKTDPADQKSTDFKTEAPEVAGLRLGGAIEIDPLMLKLIEPDLTIEGAASTQLVLAVGVVDLDGGSTRLVRYYTDDDAYIQVLQEGTDEAGIIEISLWYFYDTKPIDSQDRWDTLLKSDVVTESGKYDLDETEFEAHWDNTSPVCMTETTYPLKGQQSSTDQFAMLYSRKVSDNMTEELLVAGEEKEIGNNLDRSVVRTTGIQLKISDFKVVA</sequence>
<gene>
    <name evidence="1" type="ORF">AB6D66_00715</name>
</gene>
<name>A0ABV4MQZ6_9VIBR</name>
<dbReference type="Proteomes" id="UP001570071">
    <property type="component" value="Unassembled WGS sequence"/>
</dbReference>
<evidence type="ECO:0000313" key="1">
    <source>
        <dbReference type="EMBL" id="MEZ8719567.1"/>
    </source>
</evidence>
<accession>A0ABV4MQZ6</accession>
<dbReference type="Pfam" id="PF10679">
    <property type="entry name" value="DUF2491"/>
    <property type="match status" value="1"/>
</dbReference>
<keyword evidence="2" id="KW-1185">Reference proteome</keyword>
<comment type="caution">
    <text evidence="1">The sequence shown here is derived from an EMBL/GenBank/DDBJ whole genome shotgun (WGS) entry which is preliminary data.</text>
</comment>
<proteinExistence type="predicted"/>
<protein>
    <submittedName>
        <fullName evidence="1">YjfK family protein</fullName>
    </submittedName>
</protein>
<evidence type="ECO:0000313" key="2">
    <source>
        <dbReference type="Proteomes" id="UP001570071"/>
    </source>
</evidence>
<dbReference type="EMBL" id="JBFSSG010000001">
    <property type="protein sequence ID" value="MEZ8719567.1"/>
    <property type="molecule type" value="Genomic_DNA"/>
</dbReference>